<name>A0ABV8TUS3_9ACTN</name>
<evidence type="ECO:0000313" key="2">
    <source>
        <dbReference type="Proteomes" id="UP001595823"/>
    </source>
</evidence>
<evidence type="ECO:0000313" key="1">
    <source>
        <dbReference type="EMBL" id="MFC4334345.1"/>
    </source>
</evidence>
<keyword evidence="2" id="KW-1185">Reference proteome</keyword>
<reference evidence="2" key="1">
    <citation type="journal article" date="2019" name="Int. J. Syst. Evol. Microbiol.">
        <title>The Global Catalogue of Microorganisms (GCM) 10K type strain sequencing project: providing services to taxonomists for standard genome sequencing and annotation.</title>
        <authorList>
            <consortium name="The Broad Institute Genomics Platform"/>
            <consortium name="The Broad Institute Genome Sequencing Center for Infectious Disease"/>
            <person name="Wu L."/>
            <person name="Ma J."/>
        </authorList>
    </citation>
    <scope>NUCLEOTIDE SEQUENCE [LARGE SCALE GENOMIC DNA]</scope>
    <source>
        <strain evidence="2">IBRC-M 10908</strain>
    </source>
</reference>
<dbReference type="EMBL" id="JBHSDK010000004">
    <property type="protein sequence ID" value="MFC4334345.1"/>
    <property type="molecule type" value="Genomic_DNA"/>
</dbReference>
<comment type="caution">
    <text evidence="1">The sequence shown here is derived from an EMBL/GenBank/DDBJ whole genome shotgun (WGS) entry which is preliminary data.</text>
</comment>
<sequence length="109" mass="12574">MPIRYMPPGTKDLGAIVQDEFEFRLRLDEPSHTVYLFLPSDSELPVEERPPAALANCARWAWPKLALYADELYKRSRAEPHWAEALRNQISIAVRRHRREADADKTGTS</sequence>
<organism evidence="1 2">
    <name type="scientific">Salininema proteolyticum</name>
    <dbReference type="NCBI Taxonomy" id="1607685"/>
    <lineage>
        <taxon>Bacteria</taxon>
        <taxon>Bacillati</taxon>
        <taxon>Actinomycetota</taxon>
        <taxon>Actinomycetes</taxon>
        <taxon>Glycomycetales</taxon>
        <taxon>Glycomycetaceae</taxon>
        <taxon>Salininema</taxon>
    </lineage>
</organism>
<proteinExistence type="predicted"/>
<dbReference type="Proteomes" id="UP001595823">
    <property type="component" value="Unassembled WGS sequence"/>
</dbReference>
<dbReference type="RefSeq" id="WP_380618085.1">
    <property type="nucleotide sequence ID" value="NZ_JBHSDK010000004.1"/>
</dbReference>
<gene>
    <name evidence="1" type="ORF">ACFPET_03940</name>
</gene>
<accession>A0ABV8TUS3</accession>
<protein>
    <submittedName>
        <fullName evidence="1">Uncharacterized protein</fullName>
    </submittedName>
</protein>